<dbReference type="InterPro" id="IPR050644">
    <property type="entry name" value="PG_Glycine_Bridge_Synth"/>
</dbReference>
<dbReference type="PANTHER" id="PTHR36174:SF1">
    <property type="entry name" value="LIPID II:GLYCINE GLYCYLTRANSFERASE"/>
    <property type="match status" value="1"/>
</dbReference>
<dbReference type="GO" id="GO:0071555">
    <property type="term" value="P:cell wall organization"/>
    <property type="evidence" value="ECO:0007669"/>
    <property type="project" value="UniProtKB-KW"/>
</dbReference>
<dbReference type="PROSITE" id="PS51191">
    <property type="entry name" value="FEMABX"/>
    <property type="match status" value="1"/>
</dbReference>
<comment type="similarity">
    <text evidence="1">Belongs to the FemABX family.</text>
</comment>
<evidence type="ECO:0000256" key="1">
    <source>
        <dbReference type="ARBA" id="ARBA00009943"/>
    </source>
</evidence>
<dbReference type="SUPFAM" id="SSF55729">
    <property type="entry name" value="Acyl-CoA N-acyltransferases (Nat)"/>
    <property type="match status" value="2"/>
</dbReference>
<evidence type="ECO:0000256" key="4">
    <source>
        <dbReference type="ARBA" id="ARBA00022984"/>
    </source>
</evidence>
<gene>
    <name evidence="7" type="ORF">UFOPK1939_00090</name>
</gene>
<organism evidence="7">
    <name type="scientific">freshwater metagenome</name>
    <dbReference type="NCBI Taxonomy" id="449393"/>
    <lineage>
        <taxon>unclassified sequences</taxon>
        <taxon>metagenomes</taxon>
        <taxon>ecological metagenomes</taxon>
    </lineage>
</organism>
<dbReference type="PANTHER" id="PTHR36174">
    <property type="entry name" value="LIPID II:GLYCINE GLYCYLTRANSFERASE"/>
    <property type="match status" value="1"/>
</dbReference>
<dbReference type="GO" id="GO:0009252">
    <property type="term" value="P:peptidoglycan biosynthetic process"/>
    <property type="evidence" value="ECO:0007669"/>
    <property type="project" value="UniProtKB-KW"/>
</dbReference>
<dbReference type="InterPro" id="IPR016181">
    <property type="entry name" value="Acyl_CoA_acyltransferase"/>
</dbReference>
<dbReference type="EMBL" id="CAEZVF010000007">
    <property type="protein sequence ID" value="CAB4614528.1"/>
    <property type="molecule type" value="Genomic_DNA"/>
</dbReference>
<evidence type="ECO:0000256" key="6">
    <source>
        <dbReference type="ARBA" id="ARBA00023316"/>
    </source>
</evidence>
<dbReference type="Pfam" id="PF02388">
    <property type="entry name" value="FemAB"/>
    <property type="match status" value="2"/>
</dbReference>
<keyword evidence="5" id="KW-0012">Acyltransferase</keyword>
<dbReference type="AlphaFoldDB" id="A0A6J6I1E5"/>
<evidence type="ECO:0000256" key="5">
    <source>
        <dbReference type="ARBA" id="ARBA00023315"/>
    </source>
</evidence>
<keyword evidence="3" id="KW-0133">Cell shape</keyword>
<keyword evidence="4" id="KW-0573">Peptidoglycan synthesis</keyword>
<evidence type="ECO:0000256" key="2">
    <source>
        <dbReference type="ARBA" id="ARBA00022679"/>
    </source>
</evidence>
<dbReference type="Gene3D" id="3.40.630.30">
    <property type="match status" value="2"/>
</dbReference>
<name>A0A6J6I1E5_9ZZZZ</name>
<protein>
    <submittedName>
        <fullName evidence="7">Unannotated protein</fullName>
    </submittedName>
</protein>
<accession>A0A6J6I1E5</accession>
<keyword evidence="2" id="KW-0808">Transferase</keyword>
<dbReference type="InterPro" id="IPR003447">
    <property type="entry name" value="FEMABX"/>
</dbReference>
<dbReference type="GO" id="GO:0008360">
    <property type="term" value="P:regulation of cell shape"/>
    <property type="evidence" value="ECO:0007669"/>
    <property type="project" value="UniProtKB-KW"/>
</dbReference>
<dbReference type="GO" id="GO:0016755">
    <property type="term" value="F:aminoacyltransferase activity"/>
    <property type="evidence" value="ECO:0007669"/>
    <property type="project" value="InterPro"/>
</dbReference>
<keyword evidence="6" id="KW-0961">Cell wall biogenesis/degradation</keyword>
<reference evidence="7" key="1">
    <citation type="submission" date="2020-05" db="EMBL/GenBank/DDBJ databases">
        <authorList>
            <person name="Chiriac C."/>
            <person name="Salcher M."/>
            <person name="Ghai R."/>
            <person name="Kavagutti S V."/>
        </authorList>
    </citation>
    <scope>NUCLEOTIDE SEQUENCE</scope>
</reference>
<evidence type="ECO:0000313" key="7">
    <source>
        <dbReference type="EMBL" id="CAB4614528.1"/>
    </source>
</evidence>
<evidence type="ECO:0000256" key="3">
    <source>
        <dbReference type="ARBA" id="ARBA00022960"/>
    </source>
</evidence>
<proteinExistence type="inferred from homology"/>
<sequence>MSANSTPSELTVRPLTSDQHLAWIQSQDGSGSISFLQTPAWGQVKADWRHESLGWFDGEQLVSAALVLYRPIPRLKWSLAYLPEGPTFPTLTPGPAAHWVNPLTAYLKGKKVFTIKMGPPVIVRQWSANAIKDAIANSSAKLQDVVPDMSNDQATELVAQLRALGWHQEVAEGDGFGDVQPRFVFQLDLRDKSVDDLFNGMNQEWRRNIRKAEKSGVEVIEGTFDDLANFHTVYVETAQRDRFTPRPLRYFERMWKAMEAEDPARLRLFLAKKDGDVLAATTLVTVGGHAWYSYGASTTAGRDFRPSNAVQWAMIQAAHATNCHTYDLRGIGDSLDPNHHLFGLIRFKLGTGGQVSEYIGEFDLPVQPILHRAIKLYLARR</sequence>